<dbReference type="Proteomes" id="UP000829685">
    <property type="component" value="Unassembled WGS sequence"/>
</dbReference>
<protein>
    <recommendedName>
        <fullName evidence="1">AB hydrolase-1 domain-containing protein</fullName>
    </recommendedName>
</protein>
<dbReference type="InterPro" id="IPR052897">
    <property type="entry name" value="Sec-Metab_Biosynth_Hydrolase"/>
</dbReference>
<evidence type="ECO:0000313" key="2">
    <source>
        <dbReference type="EMBL" id="KAI1862428.1"/>
    </source>
</evidence>
<dbReference type="PANTHER" id="PTHR37017:SF11">
    <property type="entry name" value="ESTERASE_LIPASE_THIOESTERASE DOMAIN-CONTAINING PROTEIN"/>
    <property type="match status" value="1"/>
</dbReference>
<dbReference type="InterPro" id="IPR000073">
    <property type="entry name" value="AB_hydrolase_1"/>
</dbReference>
<proteinExistence type="predicted"/>
<name>A0A9Q0ALF9_9PEZI</name>
<dbReference type="AlphaFoldDB" id="A0A9Q0ALF9"/>
<evidence type="ECO:0000313" key="3">
    <source>
        <dbReference type="Proteomes" id="UP000829685"/>
    </source>
</evidence>
<dbReference type="SUPFAM" id="SSF53474">
    <property type="entry name" value="alpha/beta-Hydrolases"/>
    <property type="match status" value="1"/>
</dbReference>
<keyword evidence="3" id="KW-1185">Reference proteome</keyword>
<evidence type="ECO:0000259" key="1">
    <source>
        <dbReference type="Pfam" id="PF12697"/>
    </source>
</evidence>
<dbReference type="EMBL" id="JAFIMR010000027">
    <property type="protein sequence ID" value="KAI1862428.1"/>
    <property type="molecule type" value="Genomic_DNA"/>
</dbReference>
<dbReference type="Gene3D" id="3.40.50.1820">
    <property type="entry name" value="alpha/beta hydrolase"/>
    <property type="match status" value="1"/>
</dbReference>
<comment type="caution">
    <text evidence="2">The sequence shown here is derived from an EMBL/GenBank/DDBJ whole genome shotgun (WGS) entry which is preliminary data.</text>
</comment>
<dbReference type="PANTHER" id="PTHR37017">
    <property type="entry name" value="AB HYDROLASE-1 DOMAIN-CONTAINING PROTEIN-RELATED"/>
    <property type="match status" value="1"/>
</dbReference>
<sequence length="245" mass="26768">MPVICLVHGAWHHPASYHRIIDPLRACGYTVLAPVNATVGSGGSIAGKTYADDVKRIHEVLLPHLDAGEEATMVCHSYGGIPGTAALHGHTVEERKARGLEGGVRSVLYFAAAAVPQRGMSLYTLENDNWPGWHRQEGEMRLLNPEAMDVFYNDMPKEERESHFAGLMYQSHASLVTPTQYAATEVKAPKIYVVCTNDKCIPALGQQAMANAMGARVIELTCGRSPFLKEAESKELVRLIMDLAT</sequence>
<dbReference type="Pfam" id="PF12697">
    <property type="entry name" value="Abhydrolase_6"/>
    <property type="match status" value="1"/>
</dbReference>
<gene>
    <name evidence="2" type="ORF">JX265_009142</name>
</gene>
<dbReference type="InterPro" id="IPR029058">
    <property type="entry name" value="AB_hydrolase_fold"/>
</dbReference>
<organism evidence="2 3">
    <name type="scientific">Neoarthrinium moseri</name>
    <dbReference type="NCBI Taxonomy" id="1658444"/>
    <lineage>
        <taxon>Eukaryota</taxon>
        <taxon>Fungi</taxon>
        <taxon>Dikarya</taxon>
        <taxon>Ascomycota</taxon>
        <taxon>Pezizomycotina</taxon>
        <taxon>Sordariomycetes</taxon>
        <taxon>Xylariomycetidae</taxon>
        <taxon>Amphisphaeriales</taxon>
        <taxon>Apiosporaceae</taxon>
        <taxon>Neoarthrinium</taxon>
    </lineage>
</organism>
<accession>A0A9Q0ALF9</accession>
<reference evidence="2" key="1">
    <citation type="submission" date="2021-03" db="EMBL/GenBank/DDBJ databases">
        <title>Revisited historic fungal species revealed as producer of novel bioactive compounds through whole genome sequencing and comparative genomics.</title>
        <authorList>
            <person name="Vignolle G.A."/>
            <person name="Hochenegger N."/>
            <person name="Mach R.L."/>
            <person name="Mach-Aigner A.R."/>
            <person name="Javad Rahimi M."/>
            <person name="Salim K.A."/>
            <person name="Chan C.M."/>
            <person name="Lim L.B.L."/>
            <person name="Cai F."/>
            <person name="Druzhinina I.S."/>
            <person name="U'Ren J.M."/>
            <person name="Derntl C."/>
        </authorList>
    </citation>
    <scope>NUCLEOTIDE SEQUENCE</scope>
    <source>
        <strain evidence="2">TUCIM 5799</strain>
    </source>
</reference>
<feature type="domain" description="AB hydrolase-1" evidence="1">
    <location>
        <begin position="6"/>
        <end position="228"/>
    </location>
</feature>